<name>A0AAV4C1B2_9GAST</name>
<dbReference type="EMBL" id="BLXT01005734">
    <property type="protein sequence ID" value="GFO25185.1"/>
    <property type="molecule type" value="Genomic_DNA"/>
</dbReference>
<dbReference type="Proteomes" id="UP000735302">
    <property type="component" value="Unassembled WGS sequence"/>
</dbReference>
<accession>A0AAV4C1B2</accession>
<evidence type="ECO:0000313" key="2">
    <source>
        <dbReference type="Proteomes" id="UP000735302"/>
    </source>
</evidence>
<reference evidence="1 2" key="1">
    <citation type="journal article" date="2021" name="Elife">
        <title>Chloroplast acquisition without the gene transfer in kleptoplastic sea slugs, Plakobranchus ocellatus.</title>
        <authorList>
            <person name="Maeda T."/>
            <person name="Takahashi S."/>
            <person name="Yoshida T."/>
            <person name="Shimamura S."/>
            <person name="Takaki Y."/>
            <person name="Nagai Y."/>
            <person name="Toyoda A."/>
            <person name="Suzuki Y."/>
            <person name="Arimoto A."/>
            <person name="Ishii H."/>
            <person name="Satoh N."/>
            <person name="Nishiyama T."/>
            <person name="Hasebe M."/>
            <person name="Maruyama T."/>
            <person name="Minagawa J."/>
            <person name="Obokata J."/>
            <person name="Shigenobu S."/>
        </authorList>
    </citation>
    <scope>NUCLEOTIDE SEQUENCE [LARGE SCALE GENOMIC DNA]</scope>
</reference>
<gene>
    <name evidence="1" type="ORF">PoB_005169000</name>
</gene>
<protein>
    <submittedName>
        <fullName evidence="1">Uncharacterized protein</fullName>
    </submittedName>
</protein>
<organism evidence="1 2">
    <name type="scientific">Plakobranchus ocellatus</name>
    <dbReference type="NCBI Taxonomy" id="259542"/>
    <lineage>
        <taxon>Eukaryota</taxon>
        <taxon>Metazoa</taxon>
        <taxon>Spiralia</taxon>
        <taxon>Lophotrochozoa</taxon>
        <taxon>Mollusca</taxon>
        <taxon>Gastropoda</taxon>
        <taxon>Heterobranchia</taxon>
        <taxon>Euthyneura</taxon>
        <taxon>Panpulmonata</taxon>
        <taxon>Sacoglossa</taxon>
        <taxon>Placobranchoidea</taxon>
        <taxon>Plakobranchidae</taxon>
        <taxon>Plakobranchus</taxon>
    </lineage>
</organism>
<comment type="caution">
    <text evidence="1">The sequence shown here is derived from an EMBL/GenBank/DDBJ whole genome shotgun (WGS) entry which is preliminary data.</text>
</comment>
<proteinExistence type="predicted"/>
<evidence type="ECO:0000313" key="1">
    <source>
        <dbReference type="EMBL" id="GFO25185.1"/>
    </source>
</evidence>
<keyword evidence="2" id="KW-1185">Reference proteome</keyword>
<dbReference type="AlphaFoldDB" id="A0AAV4C1B2"/>
<sequence length="93" mass="10394">MTSSGWTRTFLRRDIKGSTGEKTDYGFIGRTAAVLTPIDTFTPVLHATTKKSNTSSPDASYHMERVNLAFLVLLPKTKSGNEYVFMIVDQFTK</sequence>